<dbReference type="Pfam" id="PF06748">
    <property type="entry name" value="DUF1217"/>
    <property type="match status" value="1"/>
</dbReference>
<dbReference type="Proteomes" id="UP000320772">
    <property type="component" value="Unassembled WGS sequence"/>
</dbReference>
<dbReference type="InterPro" id="IPR010626">
    <property type="entry name" value="DUF1217"/>
</dbReference>
<evidence type="ECO:0000313" key="2">
    <source>
        <dbReference type="Proteomes" id="UP000320772"/>
    </source>
</evidence>
<dbReference type="Gene3D" id="1.10.3700.10">
    <property type="entry name" value="AGR C 984p-like"/>
    <property type="match status" value="1"/>
</dbReference>
<reference evidence="1 2" key="1">
    <citation type="submission" date="2019-06" db="EMBL/GenBank/DDBJ databases">
        <title>Whole genome shotgun sequence of Gluconobacter roseus NBRC 3990.</title>
        <authorList>
            <person name="Hosoyama A."/>
            <person name="Uohara A."/>
            <person name="Ohji S."/>
            <person name="Ichikawa N."/>
        </authorList>
    </citation>
    <scope>NUCLEOTIDE SEQUENCE [LARGE SCALE GENOMIC DNA]</scope>
    <source>
        <strain evidence="1 2">NBRC 3990</strain>
    </source>
</reference>
<dbReference type="InterPro" id="IPR023157">
    <property type="entry name" value="AGR-C-984p-like_sf"/>
</dbReference>
<sequence>MRVSSSISAMPAIPQYVSIIKNEDSSANKWEKTSVSTQQAVAAFKEDASSIKTPEQLLKNYKALKVVLGAYGMSSAINETAVLQKLMTQDPTSSKSLAQTSGNSSWKAFANAFSDWSTSPLSSADTVQSITQSYLTNSYEDSLQTETPGLGDALYFTRTATTDMTLANVMSDPKLLKVAEVVSGFDTTQFGALDYDQQVRLLGSKLDMSKLSTTKGIQQFAQQYLAMLQIHPTKTTTPASMLTLYGGDGSTNGILSLFTGSSSSDSSSSLYSALF</sequence>
<gene>
    <name evidence="1" type="ORF">GRO01_13210</name>
</gene>
<keyword evidence="1" id="KW-0282">Flagellum</keyword>
<name>A0A4Y3M555_9PROT</name>
<evidence type="ECO:0000313" key="1">
    <source>
        <dbReference type="EMBL" id="GEB03745.1"/>
    </source>
</evidence>
<proteinExistence type="predicted"/>
<accession>A0A4Y3M555</accession>
<keyword evidence="1" id="KW-0966">Cell projection</keyword>
<dbReference type="EMBL" id="BJLY01000002">
    <property type="protein sequence ID" value="GEB03745.1"/>
    <property type="molecule type" value="Genomic_DNA"/>
</dbReference>
<dbReference type="SUPFAM" id="SSF158837">
    <property type="entry name" value="AGR C 984p-like"/>
    <property type="match status" value="1"/>
</dbReference>
<comment type="caution">
    <text evidence="1">The sequence shown here is derived from an EMBL/GenBank/DDBJ whole genome shotgun (WGS) entry which is preliminary data.</text>
</comment>
<dbReference type="AlphaFoldDB" id="A0A4Y3M555"/>
<keyword evidence="2" id="KW-1185">Reference proteome</keyword>
<protein>
    <submittedName>
        <fullName evidence="1">Flagellar basal body rod protein FlgF</fullName>
    </submittedName>
</protein>
<keyword evidence="1" id="KW-0969">Cilium</keyword>
<dbReference type="STRING" id="586239.AD943_09675"/>
<organism evidence="1 2">
    <name type="scientific">Gluconobacter roseus NBRC 3990</name>
    <dbReference type="NCBI Taxonomy" id="1307950"/>
    <lineage>
        <taxon>Bacteria</taxon>
        <taxon>Pseudomonadati</taxon>
        <taxon>Pseudomonadota</taxon>
        <taxon>Alphaproteobacteria</taxon>
        <taxon>Acetobacterales</taxon>
        <taxon>Acetobacteraceae</taxon>
        <taxon>Gluconobacter</taxon>
    </lineage>
</organism>